<organism evidence="2 3">
    <name type="scientific">Chitinophaga varians</name>
    <dbReference type="NCBI Taxonomy" id="2202339"/>
    <lineage>
        <taxon>Bacteria</taxon>
        <taxon>Pseudomonadati</taxon>
        <taxon>Bacteroidota</taxon>
        <taxon>Chitinophagia</taxon>
        <taxon>Chitinophagales</taxon>
        <taxon>Chitinophagaceae</taxon>
        <taxon>Chitinophaga</taxon>
    </lineage>
</organism>
<protein>
    <submittedName>
        <fullName evidence="2">Thioredoxin reductase</fullName>
    </submittedName>
</protein>
<comment type="caution">
    <text evidence="2">The sequence shown here is derived from an EMBL/GenBank/DDBJ whole genome shotgun (WGS) entry which is preliminary data.</text>
</comment>
<accession>A0A847S906</accession>
<evidence type="ECO:0000313" key="3">
    <source>
        <dbReference type="Proteomes" id="UP000570474"/>
    </source>
</evidence>
<dbReference type="InterPro" id="IPR036188">
    <property type="entry name" value="FAD/NAD-bd_sf"/>
</dbReference>
<dbReference type="SMR" id="A0A847S906"/>
<dbReference type="RefSeq" id="WP_168875169.1">
    <property type="nucleotide sequence ID" value="NZ_JABAIA010000005.1"/>
</dbReference>
<sequence length="673" mass="77720">MEIKSISGNAVSGEDVVTIETLIVGGNFSAIPLVRELEKEGKAFIIIADGYSIWERLEKSGRLDFDLVSSKQSSMYSFELVNHDTKDVYPTSKEFLSFHRKYFATYQRYFVKDWVTEVHNYDDFSLVYTRSGKIYRATHVMIATAFRRKIHDSITNFDFGAATNKTIAFTAYGDSANLIVSKLMPGNNRVVLLTNGFVCLDKLAFFEKDSYTLDQLEMHNFRYVSKFIYKRLIGGGFNFSVMLPKTVGKWFFGETLHVKYPMANRNWKLAKELGWDATSPVPNGYIVIKYWPIDAYQRLYDDGQLEQHIEDGYLMNDIGYFVEQGKVDLWSKSQTTIDTDTRTIKWGDKIVQYDALIEGDREMPNLPLIISKRSGSMDKPYEYVYRDNFMGIAPRELKNIYLVGYTRPTSGGLNNIIEMQCLFVHRMITDKSFNDSIYQNIEERIKQYDIEYYGTAEKRLTDHLVFYGFYTHDLAKLIGIAGSAFTGKSLKDIFKYYLFPNNAFKYRQEGKYKVDGVKEMVEKIWQEHSGFSLMKHYILNYLLMQVNILAFICLLPMSVFIKVPLSLLFLYNPFIVLVVALATNLHRYLNLFIVCAMVATCFYPGPLIPGLSLLAVFVTIFIGRKAGITRIPFNDLKNKSKYHDFFKRYSEAFNRVAERKKSTAVANAVLTEE</sequence>
<dbReference type="Proteomes" id="UP000570474">
    <property type="component" value="Unassembled WGS sequence"/>
</dbReference>
<dbReference type="AlphaFoldDB" id="A0A847S906"/>
<keyword evidence="1" id="KW-1133">Transmembrane helix</keyword>
<feature type="transmembrane region" description="Helical" evidence="1">
    <location>
        <begin position="591"/>
        <end position="622"/>
    </location>
</feature>
<proteinExistence type="predicted"/>
<evidence type="ECO:0000313" key="2">
    <source>
        <dbReference type="EMBL" id="NLR69207.1"/>
    </source>
</evidence>
<name>A0A847S906_9BACT</name>
<feature type="transmembrane region" description="Helical" evidence="1">
    <location>
        <begin position="568"/>
        <end position="585"/>
    </location>
</feature>
<reference evidence="2 3" key="1">
    <citation type="submission" date="2020-04" db="EMBL/GenBank/DDBJ databases">
        <authorList>
            <person name="Yin C."/>
        </authorList>
    </citation>
    <scope>NUCLEOTIDE SEQUENCE [LARGE SCALE GENOMIC DNA]</scope>
    <source>
        <strain evidence="2 3">Ae27</strain>
    </source>
</reference>
<dbReference type="Gene3D" id="3.50.50.60">
    <property type="entry name" value="FAD/NAD(P)-binding domain"/>
    <property type="match status" value="1"/>
</dbReference>
<gene>
    <name evidence="2" type="ORF">HGH92_33225</name>
</gene>
<dbReference type="EMBL" id="JABAIA010000005">
    <property type="protein sequence ID" value="NLR69207.1"/>
    <property type="molecule type" value="Genomic_DNA"/>
</dbReference>
<keyword evidence="3" id="KW-1185">Reference proteome</keyword>
<feature type="transmembrane region" description="Helical" evidence="1">
    <location>
        <begin position="538"/>
        <end position="561"/>
    </location>
</feature>
<evidence type="ECO:0000256" key="1">
    <source>
        <dbReference type="SAM" id="Phobius"/>
    </source>
</evidence>
<keyword evidence="1" id="KW-0812">Transmembrane</keyword>
<keyword evidence="1" id="KW-0472">Membrane</keyword>